<gene>
    <name evidence="2" type="ORF">F5544_04585</name>
</gene>
<evidence type="ECO:0000256" key="1">
    <source>
        <dbReference type="SAM" id="MobiDB-lite"/>
    </source>
</evidence>
<proteinExistence type="predicted"/>
<dbReference type="Proteomes" id="UP000503540">
    <property type="component" value="Chromosome"/>
</dbReference>
<dbReference type="AlphaFoldDB" id="A0A6G9Y6J4"/>
<evidence type="ECO:0000313" key="2">
    <source>
        <dbReference type="EMBL" id="QIS08831.1"/>
    </source>
</evidence>
<feature type="compositionally biased region" description="Polar residues" evidence="1">
    <location>
        <begin position="206"/>
        <end position="221"/>
    </location>
</feature>
<reference evidence="2 3" key="1">
    <citation type="journal article" date="2019" name="ACS Chem. Biol.">
        <title>Identification and Mobilization of a Cryptic Antibiotic Biosynthesis Gene Locus from a Human-Pathogenic Nocardia Isolate.</title>
        <authorList>
            <person name="Herisse M."/>
            <person name="Ishida K."/>
            <person name="Porter J.L."/>
            <person name="Howden B."/>
            <person name="Hertweck C."/>
            <person name="Stinear T.P."/>
            <person name="Pidot S.J."/>
        </authorList>
    </citation>
    <scope>NUCLEOTIDE SEQUENCE [LARGE SCALE GENOMIC DNA]</scope>
    <source>
        <strain evidence="2 3">AUSMDU00012717</strain>
    </source>
</reference>
<sequence>MGADQSRSGAVVTCTTARIHGIQDGRISASFARTPEAFVSVAWGRIGLRFLTANAAQGVLEGFAAVRAHLIGLEYAAPIPSDGADHEYGQSAVMLTWERRTPYAVVRRDAYSKVHQRTVRWIDLHMGPVTWQIVDRTGYNSVISILKDAHRTAVAVCRDGSKFRADPTKDNYRGPDFETLYKLTRERHKPTGKPSPAQRDAPSEGAYTNSLIQMASNSAPAATQPGKDGSLPTRTASTADHSTDLDL</sequence>
<evidence type="ECO:0000313" key="3">
    <source>
        <dbReference type="Proteomes" id="UP000503540"/>
    </source>
</evidence>
<feature type="region of interest" description="Disordered" evidence="1">
    <location>
        <begin position="184"/>
        <end position="247"/>
    </location>
</feature>
<dbReference type="EMBL" id="CP046172">
    <property type="protein sequence ID" value="QIS08831.1"/>
    <property type="molecule type" value="Genomic_DNA"/>
</dbReference>
<dbReference type="RefSeq" id="WP_167472019.1">
    <property type="nucleotide sequence ID" value="NZ_CP046172.1"/>
</dbReference>
<accession>A0A6G9Y6J4</accession>
<dbReference type="KEGG" id="nah:F5544_04585"/>
<name>A0A6G9Y6J4_9NOCA</name>
<organism evidence="2 3">
    <name type="scientific">Nocardia arthritidis</name>
    <dbReference type="NCBI Taxonomy" id="228602"/>
    <lineage>
        <taxon>Bacteria</taxon>
        <taxon>Bacillati</taxon>
        <taxon>Actinomycetota</taxon>
        <taxon>Actinomycetes</taxon>
        <taxon>Mycobacteriales</taxon>
        <taxon>Nocardiaceae</taxon>
        <taxon>Nocardia</taxon>
    </lineage>
</organism>
<protein>
    <submittedName>
        <fullName evidence="2">Uncharacterized protein</fullName>
    </submittedName>
</protein>
<keyword evidence="3" id="KW-1185">Reference proteome</keyword>